<dbReference type="PROSITE" id="PS01233">
    <property type="entry name" value="UROCANASE"/>
    <property type="match status" value="1"/>
</dbReference>
<feature type="domain" description="Urocanase C-terminal" evidence="13">
    <location>
        <begin position="352"/>
        <end position="546"/>
    </location>
</feature>
<dbReference type="Pfam" id="PF17392">
    <property type="entry name" value="Urocanase_C"/>
    <property type="match status" value="1"/>
</dbReference>
<evidence type="ECO:0000256" key="5">
    <source>
        <dbReference type="ARBA" id="ARBA00023027"/>
    </source>
</evidence>
<dbReference type="PANTHER" id="PTHR12216:SF4">
    <property type="entry name" value="UROCANATE HYDRATASE"/>
    <property type="match status" value="1"/>
</dbReference>
<dbReference type="InterPro" id="IPR038364">
    <property type="entry name" value="Urocanase_central_sf"/>
</dbReference>
<evidence type="ECO:0000256" key="7">
    <source>
        <dbReference type="ARBA" id="ARBA00031640"/>
    </source>
</evidence>
<feature type="binding site" evidence="10">
    <location>
        <begin position="264"/>
        <end position="268"/>
    </location>
    <ligand>
        <name>NAD(+)</name>
        <dbReference type="ChEBI" id="CHEBI:57540"/>
    </ligand>
</feature>
<feature type="binding site" evidence="10">
    <location>
        <position position="131"/>
    </location>
    <ligand>
        <name>NAD(+)</name>
        <dbReference type="ChEBI" id="CHEBI:57540"/>
    </ligand>
</feature>
<dbReference type="Gene3D" id="3.40.50.10730">
    <property type="entry name" value="Urocanase like domains"/>
    <property type="match status" value="1"/>
</dbReference>
<evidence type="ECO:0000256" key="1">
    <source>
        <dbReference type="ARBA" id="ARBA00004794"/>
    </source>
</evidence>
<feature type="binding site" evidence="10">
    <location>
        <begin position="53"/>
        <end position="54"/>
    </location>
    <ligand>
        <name>NAD(+)</name>
        <dbReference type="ChEBI" id="CHEBI:57540"/>
    </ligand>
</feature>
<keyword evidence="4 10" id="KW-0369">Histidine metabolism</keyword>
<evidence type="ECO:0000256" key="3">
    <source>
        <dbReference type="ARBA" id="ARBA00011992"/>
    </source>
</evidence>
<dbReference type="OrthoDB" id="9764874at2"/>
<dbReference type="SUPFAM" id="SSF111326">
    <property type="entry name" value="Urocanase"/>
    <property type="match status" value="1"/>
</dbReference>
<keyword evidence="15" id="KW-1185">Reference proteome</keyword>
<comment type="subcellular location">
    <subcellularLocation>
        <location evidence="10">Cytoplasm</location>
    </subcellularLocation>
</comment>
<keyword evidence="10" id="KW-0963">Cytoplasm</keyword>
<gene>
    <name evidence="10" type="primary">hutU</name>
    <name evidence="14" type="ORF">CWI81_11400</name>
</gene>
<dbReference type="NCBIfam" id="NF003820">
    <property type="entry name" value="PRK05414.1"/>
    <property type="match status" value="1"/>
</dbReference>
<name>A0A432Z6U1_9GAMM</name>
<comment type="pathway">
    <text evidence="1 10">Amino-acid degradation; L-histidine degradation into L-glutamate; N-formimidoyl-L-glutamate from L-histidine: step 2/3.</text>
</comment>
<evidence type="ECO:0000256" key="6">
    <source>
        <dbReference type="ARBA" id="ARBA00023239"/>
    </source>
</evidence>
<dbReference type="InterPro" id="IPR035400">
    <property type="entry name" value="Urocanase_N"/>
</dbReference>
<dbReference type="EC" id="4.2.1.49" evidence="3 10"/>
<evidence type="ECO:0000256" key="2">
    <source>
        <dbReference type="ARBA" id="ARBA00007578"/>
    </source>
</evidence>
<sequence length="558" mass="61052">MTHQRLDKSRKIKADHGTQLTTANWQIEAAKRMLMNNLDDEVAEHPQALVVYGGIGRAARNWPCYDKIIETLERLQPNQSLLIQSGKPVGVFPTHEDAPRVLIANSNLVPEWANWDHFNELDKKGLMMYGQMTAGSWIYIGSQGIVQGTYETFGAVSRQHFDGNASGKWVLTGGLGGMGGAQPLAATMAGFSMLAVECDETRIDFRQRTGYVDHKATDLDQALQLLDEAKAAGTATSVGLLGNAADVYAELQKRGIVPDVVTDQTSAHDPLHGYLPQGWTLSQYRQQQQEQPNETVAAAKQSMAVQVRAMLHFQQQGSAVLDYGNNIRQMAKDVGVDNAFDFPGFVPAYIRPLFCEGIGPFRWVALSGDPEDIYKTDEKVKQLIPDNPHLHNWLDMARQRISFQGLPARICWIGLKDRARIAKAFNDMVKTGELKAPVVIGRDHLDSGSVASPNRETESMMDGSDAVSDWPLLNALLNTAGGATWVSLHHGGGVGMGYSQHAGVVIVADGTEAAGERISRVLWNDPGTGVMRHADAGYDIAKQCAQEQGLDLPMLENQ</sequence>
<dbReference type="UniPathway" id="UPA00379">
    <property type="reaction ID" value="UER00550"/>
</dbReference>
<dbReference type="FunFam" id="3.40.50.10730:FF:000001">
    <property type="entry name" value="Urocanate hydratase"/>
    <property type="match status" value="1"/>
</dbReference>
<dbReference type="NCBIfam" id="TIGR01228">
    <property type="entry name" value="hutU"/>
    <property type="match status" value="1"/>
</dbReference>
<feature type="binding site" evidence="10">
    <location>
        <position position="202"/>
    </location>
    <ligand>
        <name>NAD(+)</name>
        <dbReference type="ChEBI" id="CHEBI:57540"/>
    </ligand>
</feature>
<evidence type="ECO:0000259" key="11">
    <source>
        <dbReference type="Pfam" id="PF01175"/>
    </source>
</evidence>
<dbReference type="Gene3D" id="3.40.1770.10">
    <property type="entry name" value="Urocanase superfamily"/>
    <property type="match status" value="1"/>
</dbReference>
<feature type="binding site" evidence="10">
    <location>
        <position position="323"/>
    </location>
    <ligand>
        <name>NAD(+)</name>
        <dbReference type="ChEBI" id="CHEBI:57540"/>
    </ligand>
</feature>
<dbReference type="Pfam" id="PF17391">
    <property type="entry name" value="Urocanase_N"/>
    <property type="match status" value="1"/>
</dbReference>
<comment type="cofactor">
    <cofactor evidence="10">
        <name>NAD(+)</name>
        <dbReference type="ChEBI" id="CHEBI:57540"/>
    </cofactor>
    <text evidence="10">Binds 1 NAD(+) per subunit.</text>
</comment>
<evidence type="ECO:0000256" key="4">
    <source>
        <dbReference type="ARBA" id="ARBA00022808"/>
    </source>
</evidence>
<comment type="caution">
    <text evidence="14">The sequence shown here is derived from an EMBL/GenBank/DDBJ whole genome shotgun (WGS) entry which is preliminary data.</text>
</comment>
<dbReference type="InterPro" id="IPR035401">
    <property type="entry name" value="Urocanase_C"/>
</dbReference>
<evidence type="ECO:0000313" key="14">
    <source>
        <dbReference type="EMBL" id="RUO73624.1"/>
    </source>
</evidence>
<dbReference type="EMBL" id="PIQF01000004">
    <property type="protein sequence ID" value="RUO73624.1"/>
    <property type="molecule type" value="Genomic_DNA"/>
</dbReference>
<keyword evidence="5 10" id="KW-0520">NAD</keyword>
<comment type="similarity">
    <text evidence="2 10">Belongs to the urocanase family.</text>
</comment>
<reference evidence="14 15" key="1">
    <citation type="journal article" date="2011" name="Front. Microbiol.">
        <title>Genomic signatures of strain selection and enhancement in Bacillus atrophaeus var. globigii, a historical biowarfare simulant.</title>
        <authorList>
            <person name="Gibbons H.S."/>
            <person name="Broomall S.M."/>
            <person name="McNew L.A."/>
            <person name="Daligault H."/>
            <person name="Chapman C."/>
            <person name="Bruce D."/>
            <person name="Karavis M."/>
            <person name="Krepps M."/>
            <person name="McGregor P.A."/>
            <person name="Hong C."/>
            <person name="Park K.H."/>
            <person name="Akmal A."/>
            <person name="Feldman A."/>
            <person name="Lin J.S."/>
            <person name="Chang W.E."/>
            <person name="Higgs B.W."/>
            <person name="Demirev P."/>
            <person name="Lindquist J."/>
            <person name="Liem A."/>
            <person name="Fochler E."/>
            <person name="Read T.D."/>
            <person name="Tapia R."/>
            <person name="Johnson S."/>
            <person name="Bishop-Lilly K.A."/>
            <person name="Detter C."/>
            <person name="Han C."/>
            <person name="Sozhamannan S."/>
            <person name="Rosenzweig C.N."/>
            <person name="Skowronski E.W."/>
        </authorList>
    </citation>
    <scope>NUCLEOTIDE SEQUENCE [LARGE SCALE GENOMIC DNA]</scope>
    <source>
        <strain evidence="14 15">CL-SP19</strain>
    </source>
</reference>
<dbReference type="InterPro" id="IPR055351">
    <property type="entry name" value="Urocanase"/>
</dbReference>
<dbReference type="GO" id="GO:0019557">
    <property type="term" value="P:L-histidine catabolic process to glutamate and formate"/>
    <property type="evidence" value="ECO:0007669"/>
    <property type="project" value="UniProtKB-UniPathway"/>
</dbReference>
<dbReference type="Proteomes" id="UP000287908">
    <property type="component" value="Unassembled WGS sequence"/>
</dbReference>
<evidence type="ECO:0000313" key="15">
    <source>
        <dbReference type="Proteomes" id="UP000287908"/>
    </source>
</evidence>
<accession>A0A432Z6U1</accession>
<evidence type="ECO:0000256" key="8">
    <source>
        <dbReference type="ARBA" id="ARBA00047623"/>
    </source>
</evidence>
<dbReference type="InterPro" id="IPR023636">
    <property type="entry name" value="Urocanase_CS"/>
</dbReference>
<dbReference type="RefSeq" id="WP_126785427.1">
    <property type="nucleotide sequence ID" value="NZ_PIQF01000004.1"/>
</dbReference>
<proteinExistence type="inferred from homology"/>
<feature type="domain" description="Urocanase N-terminal" evidence="12">
    <location>
        <begin position="12"/>
        <end position="138"/>
    </location>
</feature>
<dbReference type="GO" id="GO:0016153">
    <property type="term" value="F:urocanate hydratase activity"/>
    <property type="evidence" value="ECO:0007669"/>
    <property type="project" value="UniProtKB-UniRule"/>
</dbReference>
<evidence type="ECO:0000256" key="10">
    <source>
        <dbReference type="HAMAP-Rule" id="MF_00577"/>
    </source>
</evidence>
<feature type="domain" description="Urocanase Rossmann-like" evidence="11">
    <location>
        <begin position="141"/>
        <end position="349"/>
    </location>
</feature>
<dbReference type="PIRSF" id="PIRSF001423">
    <property type="entry name" value="Urocanate_hydrat"/>
    <property type="match status" value="1"/>
</dbReference>
<feature type="binding site" evidence="10">
    <location>
        <begin position="274"/>
        <end position="275"/>
    </location>
    <ligand>
        <name>NAD(+)</name>
        <dbReference type="ChEBI" id="CHEBI:57540"/>
    </ligand>
</feature>
<organism evidence="14 15">
    <name type="scientific">Idiomarina seosinensis</name>
    <dbReference type="NCBI Taxonomy" id="281739"/>
    <lineage>
        <taxon>Bacteria</taxon>
        <taxon>Pseudomonadati</taxon>
        <taxon>Pseudomonadota</taxon>
        <taxon>Gammaproteobacteria</taxon>
        <taxon>Alteromonadales</taxon>
        <taxon>Idiomarinaceae</taxon>
        <taxon>Idiomarina</taxon>
    </lineage>
</organism>
<feature type="binding site" evidence="10">
    <location>
        <begin position="177"/>
        <end position="179"/>
    </location>
    <ligand>
        <name>NAD(+)</name>
        <dbReference type="ChEBI" id="CHEBI:57540"/>
    </ligand>
</feature>
<feature type="active site" evidence="10">
    <location>
        <position position="411"/>
    </location>
</feature>
<comment type="function">
    <text evidence="9 10">Catalyzes the conversion of urocanate to 4-imidazolone-5-propionate.</text>
</comment>
<evidence type="ECO:0000256" key="9">
    <source>
        <dbReference type="ARBA" id="ARBA00056569"/>
    </source>
</evidence>
<evidence type="ECO:0000259" key="13">
    <source>
        <dbReference type="Pfam" id="PF17392"/>
    </source>
</evidence>
<keyword evidence="6 10" id="KW-0456">Lyase</keyword>
<dbReference type="HAMAP" id="MF_00577">
    <property type="entry name" value="HutU"/>
    <property type="match status" value="1"/>
</dbReference>
<dbReference type="Pfam" id="PF01175">
    <property type="entry name" value="Urocanase"/>
    <property type="match status" value="1"/>
</dbReference>
<evidence type="ECO:0000259" key="12">
    <source>
        <dbReference type="Pfam" id="PF17391"/>
    </source>
</evidence>
<feature type="binding site" evidence="10">
    <location>
        <begin position="243"/>
        <end position="244"/>
    </location>
    <ligand>
        <name>NAD(+)</name>
        <dbReference type="ChEBI" id="CHEBI:57540"/>
    </ligand>
</feature>
<dbReference type="GO" id="GO:0019556">
    <property type="term" value="P:L-histidine catabolic process to glutamate and formamide"/>
    <property type="evidence" value="ECO:0007669"/>
    <property type="project" value="UniProtKB-UniPathway"/>
</dbReference>
<dbReference type="InterPro" id="IPR023637">
    <property type="entry name" value="Urocanase-like"/>
</dbReference>
<feature type="binding site" evidence="10">
    <location>
        <position position="493"/>
    </location>
    <ligand>
        <name>NAD(+)</name>
        <dbReference type="ChEBI" id="CHEBI:57540"/>
    </ligand>
</feature>
<dbReference type="InterPro" id="IPR036190">
    <property type="entry name" value="Urocanase_sf"/>
</dbReference>
<dbReference type="AlphaFoldDB" id="A0A432Z6U1"/>
<comment type="catalytic activity">
    <reaction evidence="8 10">
        <text>4-imidazolone-5-propanoate = trans-urocanate + H2O</text>
        <dbReference type="Rhea" id="RHEA:13101"/>
        <dbReference type="ChEBI" id="CHEBI:15377"/>
        <dbReference type="ChEBI" id="CHEBI:17771"/>
        <dbReference type="ChEBI" id="CHEBI:77893"/>
        <dbReference type="EC" id="4.2.1.49"/>
    </reaction>
</comment>
<feature type="binding site" evidence="10">
    <location>
        <position position="197"/>
    </location>
    <ligand>
        <name>NAD(+)</name>
        <dbReference type="ChEBI" id="CHEBI:57540"/>
    </ligand>
</feature>
<dbReference type="GO" id="GO:0005737">
    <property type="term" value="C:cytoplasm"/>
    <property type="evidence" value="ECO:0007669"/>
    <property type="project" value="UniProtKB-SubCell"/>
</dbReference>
<dbReference type="InterPro" id="IPR035085">
    <property type="entry name" value="Urocanase_Rossmann-like"/>
</dbReference>
<dbReference type="PANTHER" id="PTHR12216">
    <property type="entry name" value="UROCANATE HYDRATASE"/>
    <property type="match status" value="1"/>
</dbReference>
<protein>
    <recommendedName>
        <fullName evidence="3 10">Urocanate hydratase</fullName>
        <shortName evidence="10">Urocanase</shortName>
        <ecNumber evidence="3 10">4.2.1.49</ecNumber>
    </recommendedName>
    <alternativeName>
        <fullName evidence="7 10">Imidazolonepropionate hydrolase</fullName>
    </alternativeName>
</protein>